<evidence type="ECO:0000256" key="1">
    <source>
        <dbReference type="SAM" id="SignalP"/>
    </source>
</evidence>
<organism evidence="2 3">
    <name type="scientific">Blastochloris viridis</name>
    <name type="common">Rhodopseudomonas viridis</name>
    <dbReference type="NCBI Taxonomy" id="1079"/>
    <lineage>
        <taxon>Bacteria</taxon>
        <taxon>Pseudomonadati</taxon>
        <taxon>Pseudomonadota</taxon>
        <taxon>Alphaproteobacteria</taxon>
        <taxon>Hyphomicrobiales</taxon>
        <taxon>Blastochloridaceae</taxon>
        <taxon>Blastochloris</taxon>
    </lineage>
</organism>
<reference evidence="2 3" key="1">
    <citation type="journal article" date="2017" name="Nat. Commun.">
        <title>In situ click chemistry generation of cyclooxygenase-2 inhibitors.</title>
        <authorList>
            <person name="Bhardwaj A."/>
            <person name="Kaur J."/>
            <person name="Wuest M."/>
            <person name="Wuest F."/>
        </authorList>
    </citation>
    <scope>NUCLEOTIDE SEQUENCE [LARGE SCALE GENOMIC DNA]</scope>
    <source>
        <strain evidence="2">S2_018_000_R2_106</strain>
    </source>
</reference>
<evidence type="ECO:0000313" key="3">
    <source>
        <dbReference type="Proteomes" id="UP000320948"/>
    </source>
</evidence>
<name>A0A6N4RC77_BLAVI</name>
<feature type="signal peptide" evidence="1">
    <location>
        <begin position="1"/>
        <end position="22"/>
    </location>
</feature>
<comment type="caution">
    <text evidence="2">The sequence shown here is derived from an EMBL/GenBank/DDBJ whole genome shotgun (WGS) entry which is preliminary data.</text>
</comment>
<proteinExistence type="predicted"/>
<feature type="chain" id="PRO_5026880018" evidence="1">
    <location>
        <begin position="23"/>
        <end position="113"/>
    </location>
</feature>
<dbReference type="Proteomes" id="UP000320948">
    <property type="component" value="Unassembled WGS sequence"/>
</dbReference>
<gene>
    <name evidence="2" type="ORF">DI628_07085</name>
</gene>
<evidence type="ECO:0000313" key="2">
    <source>
        <dbReference type="EMBL" id="TKW60656.1"/>
    </source>
</evidence>
<dbReference type="AlphaFoldDB" id="A0A6N4RC77"/>
<protein>
    <submittedName>
        <fullName evidence="2">Uncharacterized protein</fullName>
    </submittedName>
</protein>
<accession>A0A6N4RC77</accession>
<keyword evidence="1" id="KW-0732">Signal</keyword>
<dbReference type="EMBL" id="VAFM01000002">
    <property type="protein sequence ID" value="TKW60656.1"/>
    <property type="molecule type" value="Genomic_DNA"/>
</dbReference>
<sequence length="113" mass="12034">MKHIVPALAALAFLLTPLAASADTLSACKANYPKAKSITPVLSVTEVGNDYFVTANGKRFKARFEEDNYASFLTAIGGGKVTLYADTQGNLYGPNIAGNDSLLTAEERACIRF</sequence>